<reference evidence="1 2" key="1">
    <citation type="submission" date="2022-10" db="EMBL/GenBank/DDBJ databases">
        <title>Chitinophaga nivalis PC15 sp. nov., isolated from Pyeongchang county, South Korea.</title>
        <authorList>
            <person name="Trinh H.N."/>
        </authorList>
    </citation>
    <scope>NUCLEOTIDE SEQUENCE [LARGE SCALE GENOMIC DNA]</scope>
    <source>
        <strain evidence="1 2">PC14</strain>
    </source>
</reference>
<evidence type="ECO:0008006" key="3">
    <source>
        <dbReference type="Google" id="ProtNLM"/>
    </source>
</evidence>
<evidence type="ECO:0000313" key="2">
    <source>
        <dbReference type="Proteomes" id="UP001207742"/>
    </source>
</evidence>
<accession>A0ABT3ILB6</accession>
<keyword evidence="2" id="KW-1185">Reference proteome</keyword>
<evidence type="ECO:0000313" key="1">
    <source>
        <dbReference type="EMBL" id="MCW3484748.1"/>
    </source>
</evidence>
<organism evidence="1 2">
    <name type="scientific">Chitinophaga nivalis</name>
    <dbReference type="NCBI Taxonomy" id="2991709"/>
    <lineage>
        <taxon>Bacteria</taxon>
        <taxon>Pseudomonadati</taxon>
        <taxon>Bacteroidota</taxon>
        <taxon>Chitinophagia</taxon>
        <taxon>Chitinophagales</taxon>
        <taxon>Chitinophagaceae</taxon>
        <taxon>Chitinophaga</taxon>
    </lineage>
</organism>
<gene>
    <name evidence="1" type="ORF">OL497_12625</name>
</gene>
<comment type="caution">
    <text evidence="1">The sequence shown here is derived from an EMBL/GenBank/DDBJ whole genome shotgun (WGS) entry which is preliminary data.</text>
</comment>
<proteinExistence type="predicted"/>
<protein>
    <recommendedName>
        <fullName evidence="3">Class I lanthipeptide</fullName>
    </recommendedName>
</protein>
<dbReference type="Proteomes" id="UP001207742">
    <property type="component" value="Unassembled WGS sequence"/>
</dbReference>
<dbReference type="EMBL" id="JAPDNS010000001">
    <property type="protein sequence ID" value="MCW3484748.1"/>
    <property type="molecule type" value="Genomic_DNA"/>
</dbReference>
<dbReference type="RefSeq" id="WP_264730596.1">
    <property type="nucleotide sequence ID" value="NZ_JAPDNR010000001.1"/>
</dbReference>
<name>A0ABT3ILB6_9BACT</name>
<sequence>MKKKQMSLNKRLFLHKSRMMELNGIQQLPLAGGQAPYNGALAITIVETFCPSKRPTSSCVVCRED</sequence>